<dbReference type="AlphaFoldDB" id="A0A1I7YL02"/>
<evidence type="ECO:0000256" key="1">
    <source>
        <dbReference type="SAM" id="SignalP"/>
    </source>
</evidence>
<keyword evidence="1" id="KW-0732">Signal</keyword>
<feature type="signal peptide" evidence="1">
    <location>
        <begin position="1"/>
        <end position="17"/>
    </location>
</feature>
<feature type="chain" id="PRO_5009312277" evidence="1">
    <location>
        <begin position="18"/>
        <end position="83"/>
    </location>
</feature>
<organism evidence="2 3">
    <name type="scientific">Steinernema glaseri</name>
    <dbReference type="NCBI Taxonomy" id="37863"/>
    <lineage>
        <taxon>Eukaryota</taxon>
        <taxon>Metazoa</taxon>
        <taxon>Ecdysozoa</taxon>
        <taxon>Nematoda</taxon>
        <taxon>Chromadorea</taxon>
        <taxon>Rhabditida</taxon>
        <taxon>Tylenchina</taxon>
        <taxon>Panagrolaimomorpha</taxon>
        <taxon>Strongyloidoidea</taxon>
        <taxon>Steinernematidae</taxon>
        <taxon>Steinernema</taxon>
    </lineage>
</organism>
<dbReference type="WBParaSite" id="L893_g17487.t1">
    <property type="protein sequence ID" value="L893_g17487.t1"/>
    <property type="gene ID" value="L893_g17487"/>
</dbReference>
<name>A0A1I7YL02_9BILA</name>
<accession>A0A1I7YL02</accession>
<sequence length="83" mass="9525">MRASALLLVVFVTSAVSYRIGGGDGMKSFRAALELLRQTYPGLNLPYVPAKKTGKIFRYRRDPERSPLWDYRLRMAPNFLNVF</sequence>
<evidence type="ECO:0000313" key="2">
    <source>
        <dbReference type="Proteomes" id="UP000095287"/>
    </source>
</evidence>
<keyword evidence="2" id="KW-1185">Reference proteome</keyword>
<dbReference type="Proteomes" id="UP000095287">
    <property type="component" value="Unplaced"/>
</dbReference>
<proteinExistence type="predicted"/>
<protein>
    <submittedName>
        <fullName evidence="3">COesterase domain-containing protein</fullName>
    </submittedName>
</protein>
<reference evidence="3" key="1">
    <citation type="submission" date="2016-11" db="UniProtKB">
        <authorList>
            <consortium name="WormBaseParasite"/>
        </authorList>
    </citation>
    <scope>IDENTIFICATION</scope>
</reference>
<evidence type="ECO:0000313" key="3">
    <source>
        <dbReference type="WBParaSite" id="L893_g17487.t1"/>
    </source>
</evidence>